<feature type="region of interest" description="Disordered" evidence="1">
    <location>
        <begin position="1"/>
        <end position="78"/>
    </location>
</feature>
<dbReference type="EMBL" id="JBHDLJ010000015">
    <property type="protein sequence ID" value="MFB0835845.1"/>
    <property type="molecule type" value="Genomic_DNA"/>
</dbReference>
<protein>
    <submittedName>
        <fullName evidence="2">Uncharacterized protein</fullName>
    </submittedName>
</protein>
<proteinExistence type="predicted"/>
<name>A0ABV4UQA1_9MICC</name>
<accession>A0ABV4UQA1</accession>
<keyword evidence="3" id="KW-1185">Reference proteome</keyword>
<evidence type="ECO:0000313" key="2">
    <source>
        <dbReference type="EMBL" id="MFB0835845.1"/>
    </source>
</evidence>
<sequence>MEMSKEPAKNERRWGAALRRKEEIGLSHSELRDLARRRQEAEEKLDKHLREQEALHPPKHPHDWVKHPHGDSIHPHDD</sequence>
<evidence type="ECO:0000256" key="1">
    <source>
        <dbReference type="SAM" id="MobiDB-lite"/>
    </source>
</evidence>
<gene>
    <name evidence="2" type="ORF">ACETWP_14730</name>
</gene>
<reference evidence="2 3" key="1">
    <citation type="submission" date="2024-09" db="EMBL/GenBank/DDBJ databases">
        <authorList>
            <person name="Salinas-Garcia M.A."/>
            <person name="Prieme A."/>
        </authorList>
    </citation>
    <scope>NUCLEOTIDE SEQUENCE [LARGE SCALE GENOMIC DNA]</scope>
    <source>
        <strain evidence="2 3">DSM 21081</strain>
    </source>
</reference>
<dbReference type="Proteomes" id="UP001575652">
    <property type="component" value="Unassembled WGS sequence"/>
</dbReference>
<evidence type="ECO:0000313" key="3">
    <source>
        <dbReference type="Proteomes" id="UP001575652"/>
    </source>
</evidence>
<dbReference type="RefSeq" id="WP_373973022.1">
    <property type="nucleotide sequence ID" value="NZ_JBHDLJ010000015.1"/>
</dbReference>
<comment type="caution">
    <text evidence="2">The sequence shown here is derived from an EMBL/GenBank/DDBJ whole genome shotgun (WGS) entry which is preliminary data.</text>
</comment>
<organism evidence="2 3">
    <name type="scientific">Arthrobacter halodurans</name>
    <dbReference type="NCBI Taxonomy" id="516699"/>
    <lineage>
        <taxon>Bacteria</taxon>
        <taxon>Bacillati</taxon>
        <taxon>Actinomycetota</taxon>
        <taxon>Actinomycetes</taxon>
        <taxon>Micrococcales</taxon>
        <taxon>Micrococcaceae</taxon>
        <taxon>Arthrobacter</taxon>
    </lineage>
</organism>